<evidence type="ECO:0000313" key="3">
    <source>
        <dbReference type="Proteomes" id="UP000728185"/>
    </source>
</evidence>
<accession>A0A8E0S397</accession>
<keyword evidence="3" id="KW-1185">Reference proteome</keyword>
<dbReference type="EMBL" id="LUCM01003466">
    <property type="protein sequence ID" value="KAA0195754.1"/>
    <property type="molecule type" value="Genomic_DNA"/>
</dbReference>
<comment type="caution">
    <text evidence="2">The sequence shown here is derived from an EMBL/GenBank/DDBJ whole genome shotgun (WGS) entry which is preliminary data.</text>
</comment>
<dbReference type="GO" id="GO:1902936">
    <property type="term" value="F:phosphatidylinositol bisphosphate binding"/>
    <property type="evidence" value="ECO:0007669"/>
    <property type="project" value="TreeGrafter"/>
</dbReference>
<dbReference type="GO" id="GO:0016020">
    <property type="term" value="C:membrane"/>
    <property type="evidence" value="ECO:0007669"/>
    <property type="project" value="TreeGrafter"/>
</dbReference>
<dbReference type="InterPro" id="IPR036865">
    <property type="entry name" value="CRAL-TRIO_dom_sf"/>
</dbReference>
<dbReference type="Proteomes" id="UP000728185">
    <property type="component" value="Unassembled WGS sequence"/>
</dbReference>
<sequence length="187" mass="21565">MRTMNNMNFERCMFDERCQIGGLALVIDMSSTSMEQASQWADIKNSKSAFKLLQEGSPGRVKHLIFYKESKIFDFAFRLTEMWISDKMRHRILRVKDDMNKAFKKIPGLKDVLPIEYGGTCGDTRSAVENCRLEFKAFYSKSYPLKDISVDESKRPESAKNYMKEYKEVDNSIMGSTGTYVKIDPGD</sequence>
<evidence type="ECO:0000259" key="1">
    <source>
        <dbReference type="PROSITE" id="PS50191"/>
    </source>
</evidence>
<dbReference type="PANTHER" id="PTHR10174">
    <property type="entry name" value="ALPHA-TOCOPHEROL TRANSFER PROTEIN-RELATED"/>
    <property type="match status" value="1"/>
</dbReference>
<gene>
    <name evidence="2" type="ORF">FBUS_10649</name>
</gene>
<dbReference type="Gene3D" id="3.40.525.10">
    <property type="entry name" value="CRAL-TRIO lipid binding domain"/>
    <property type="match status" value="1"/>
</dbReference>
<dbReference type="PROSITE" id="PS50191">
    <property type="entry name" value="CRAL_TRIO"/>
    <property type="match status" value="1"/>
</dbReference>
<reference evidence="2" key="1">
    <citation type="submission" date="2019-05" db="EMBL/GenBank/DDBJ databases">
        <title>Annotation for the trematode Fasciolopsis buski.</title>
        <authorList>
            <person name="Choi Y.-J."/>
        </authorList>
    </citation>
    <scope>NUCLEOTIDE SEQUENCE</scope>
    <source>
        <strain evidence="2">HT</strain>
        <tissue evidence="2">Whole worm</tissue>
    </source>
</reference>
<proteinExistence type="predicted"/>
<dbReference type="SUPFAM" id="SSF52087">
    <property type="entry name" value="CRAL/TRIO domain"/>
    <property type="match status" value="1"/>
</dbReference>
<dbReference type="OrthoDB" id="6682367at2759"/>
<feature type="domain" description="CRAL-TRIO" evidence="1">
    <location>
        <begin position="1"/>
        <end position="125"/>
    </location>
</feature>
<dbReference type="PANTHER" id="PTHR10174:SF208">
    <property type="entry name" value="CRAL-TRIO DOMAIN-CONTAINING PROTEIN DDB_G0278031"/>
    <property type="match status" value="1"/>
</dbReference>
<name>A0A8E0S397_9TREM</name>
<dbReference type="InterPro" id="IPR001251">
    <property type="entry name" value="CRAL-TRIO_dom"/>
</dbReference>
<dbReference type="Pfam" id="PF00650">
    <property type="entry name" value="CRAL_TRIO"/>
    <property type="match status" value="1"/>
</dbReference>
<dbReference type="CDD" id="cd00170">
    <property type="entry name" value="SEC14"/>
    <property type="match status" value="1"/>
</dbReference>
<dbReference type="AlphaFoldDB" id="A0A8E0S397"/>
<organism evidence="2 3">
    <name type="scientific">Fasciolopsis buskii</name>
    <dbReference type="NCBI Taxonomy" id="27845"/>
    <lineage>
        <taxon>Eukaryota</taxon>
        <taxon>Metazoa</taxon>
        <taxon>Spiralia</taxon>
        <taxon>Lophotrochozoa</taxon>
        <taxon>Platyhelminthes</taxon>
        <taxon>Trematoda</taxon>
        <taxon>Digenea</taxon>
        <taxon>Plagiorchiida</taxon>
        <taxon>Echinostomata</taxon>
        <taxon>Echinostomatoidea</taxon>
        <taxon>Fasciolidae</taxon>
        <taxon>Fasciolopsis</taxon>
    </lineage>
</organism>
<protein>
    <submittedName>
        <fullName evidence="2">Alpha-tocopherol transfer protein</fullName>
    </submittedName>
</protein>
<evidence type="ECO:0000313" key="2">
    <source>
        <dbReference type="EMBL" id="KAA0195754.1"/>
    </source>
</evidence>